<dbReference type="VEuPathDB" id="VectorBase:LDEU000584"/>
<dbReference type="PROSITE" id="PS50181">
    <property type="entry name" value="FBOX"/>
    <property type="match status" value="1"/>
</dbReference>
<evidence type="ECO:0000313" key="10">
    <source>
        <dbReference type="Proteomes" id="UP000288716"/>
    </source>
</evidence>
<dbReference type="FunFam" id="1.20.1280.50:FF:000012">
    <property type="entry name" value="F-box only protein 9"/>
    <property type="match status" value="1"/>
</dbReference>
<evidence type="ECO:0000256" key="6">
    <source>
        <dbReference type="ARBA" id="ARBA00022803"/>
    </source>
</evidence>
<keyword evidence="5" id="KW-0833">Ubl conjugation pathway</keyword>
<dbReference type="CDD" id="cd22089">
    <property type="entry name" value="F-box_FBXO9"/>
    <property type="match status" value="1"/>
</dbReference>
<keyword evidence="6 7" id="KW-0802">TPR repeat</keyword>
<dbReference type="GO" id="GO:0031146">
    <property type="term" value="P:SCF-dependent proteasomal ubiquitin-dependent protein catabolic process"/>
    <property type="evidence" value="ECO:0007669"/>
    <property type="project" value="TreeGrafter"/>
</dbReference>
<evidence type="ECO:0000256" key="2">
    <source>
        <dbReference type="ARBA" id="ARBA00004906"/>
    </source>
</evidence>
<evidence type="ECO:0000313" key="9">
    <source>
        <dbReference type="EMBL" id="RWS31456.1"/>
    </source>
</evidence>
<feature type="repeat" description="TPR" evidence="7">
    <location>
        <begin position="65"/>
        <end position="98"/>
    </location>
</feature>
<dbReference type="EMBL" id="NCKV01000158">
    <property type="protein sequence ID" value="RWS31456.1"/>
    <property type="molecule type" value="Genomic_DNA"/>
</dbReference>
<evidence type="ECO:0000256" key="3">
    <source>
        <dbReference type="ARBA" id="ARBA00019775"/>
    </source>
</evidence>
<comment type="subcellular location">
    <subcellularLocation>
        <location evidence="1">Cytoplasm</location>
    </subcellularLocation>
</comment>
<dbReference type="SUPFAM" id="SSF81383">
    <property type="entry name" value="F-box domain"/>
    <property type="match status" value="1"/>
</dbReference>
<evidence type="ECO:0000256" key="5">
    <source>
        <dbReference type="ARBA" id="ARBA00022786"/>
    </source>
</evidence>
<dbReference type="OrthoDB" id="2117972at2759"/>
<keyword evidence="10" id="KW-1185">Reference proteome</keyword>
<dbReference type="Proteomes" id="UP000288716">
    <property type="component" value="Unassembled WGS sequence"/>
</dbReference>
<dbReference type="GO" id="GO:0005737">
    <property type="term" value="C:cytoplasm"/>
    <property type="evidence" value="ECO:0007669"/>
    <property type="project" value="UniProtKB-SubCell"/>
</dbReference>
<proteinExistence type="predicted"/>
<dbReference type="Gene3D" id="1.20.1280.50">
    <property type="match status" value="1"/>
</dbReference>
<dbReference type="InterPro" id="IPR036047">
    <property type="entry name" value="F-box-like_dom_sf"/>
</dbReference>
<name>A0A443SVA8_9ACAR</name>
<dbReference type="Pfam" id="PF12937">
    <property type="entry name" value="F-box-like"/>
    <property type="match status" value="1"/>
</dbReference>
<dbReference type="PANTHER" id="PTHR12874">
    <property type="entry name" value="F-BOX ONLY PROTEIN 48-RELATED"/>
    <property type="match status" value="1"/>
</dbReference>
<evidence type="ECO:0000259" key="8">
    <source>
        <dbReference type="PROSITE" id="PS50181"/>
    </source>
</evidence>
<feature type="domain" description="F-box" evidence="8">
    <location>
        <begin position="165"/>
        <end position="216"/>
    </location>
</feature>
<comment type="caution">
    <text evidence="9">The sequence shown here is derived from an EMBL/GenBank/DDBJ whole genome shotgun (WGS) entry which is preliminary data.</text>
</comment>
<evidence type="ECO:0000256" key="4">
    <source>
        <dbReference type="ARBA" id="ARBA00022490"/>
    </source>
</evidence>
<dbReference type="STRING" id="299467.A0A443SVA8"/>
<keyword evidence="4" id="KW-0963">Cytoplasm</keyword>
<comment type="pathway">
    <text evidence="2">Protein modification; protein ubiquitination.</text>
</comment>
<dbReference type="PROSITE" id="PS50005">
    <property type="entry name" value="TPR"/>
    <property type="match status" value="1"/>
</dbReference>
<reference evidence="9 10" key="1">
    <citation type="journal article" date="2018" name="Gigascience">
        <title>Genomes of trombidid mites reveal novel predicted allergens and laterally-transferred genes associated with secondary metabolism.</title>
        <authorList>
            <person name="Dong X."/>
            <person name="Chaisiri K."/>
            <person name="Xia D."/>
            <person name="Armstrong S.D."/>
            <person name="Fang Y."/>
            <person name="Donnelly M.J."/>
            <person name="Kadowaki T."/>
            <person name="McGarry J.W."/>
            <person name="Darby A.C."/>
            <person name="Makepeace B.L."/>
        </authorList>
    </citation>
    <scope>NUCLEOTIDE SEQUENCE [LARGE SCALE GENOMIC DNA]</scope>
    <source>
        <strain evidence="9">UoL-UT</strain>
    </source>
</reference>
<dbReference type="Pfam" id="PF19270">
    <property type="entry name" value="FBO_C"/>
    <property type="match status" value="1"/>
</dbReference>
<dbReference type="InterPro" id="IPR019734">
    <property type="entry name" value="TPR_rpt"/>
</dbReference>
<dbReference type="PANTHER" id="PTHR12874:SF29">
    <property type="entry name" value="F-BOX ONLY PROTEIN 9"/>
    <property type="match status" value="1"/>
</dbReference>
<dbReference type="GO" id="GO:0019005">
    <property type="term" value="C:SCF ubiquitin ligase complex"/>
    <property type="evidence" value="ECO:0007669"/>
    <property type="project" value="TreeGrafter"/>
</dbReference>
<dbReference type="AlphaFoldDB" id="A0A443SVA8"/>
<dbReference type="InterPro" id="IPR001810">
    <property type="entry name" value="F-box_dom"/>
</dbReference>
<sequence length="426" mass="49906">MAEYLCQTEEDNYLSGLFCDVEPTSNEEALHLLRESWKREINLKRNAQQSHKNSKVCSANVEVQAKQWFEKGISFEKAGQFYDAVSCYRKATQLVPDIETKYYRNVQQQDFHCGVDNKVVDRSVREKESYFACDNEVDLLTQFEKLNVDEQGNFCVCQPDMNTSQVHFSALPVELIMYIFKWVVSADLDYRSLEQLSAVCRGFYVISRDMEIWRLGCTQVWGKSNSESIVNEYAGSWRRMYIDKPRLNYNGAYISRTTYIRQGENSFQDADYKPCYLVEYYRYMRFFPDGVMLMLNTPDNPYQSLAKLRWRKARSPVLVGNYRVSGAIVTAVLKRSHRFTDSSSSHYKRSNLKNIQYSEQEFHIVLEIKTIRNKKNFQLSWKGYSVICRRNNQETATTFDLSLNKFPPLSFSRVKSYSTEAQKPLS</sequence>
<accession>A0A443SVA8</accession>
<evidence type="ECO:0000256" key="7">
    <source>
        <dbReference type="PROSITE-ProRule" id="PRU00339"/>
    </source>
</evidence>
<gene>
    <name evidence="9" type="ORF">B4U80_06997</name>
</gene>
<protein>
    <recommendedName>
        <fullName evidence="3">F-box only protein 9</fullName>
    </recommendedName>
</protein>
<organism evidence="9 10">
    <name type="scientific">Leptotrombidium deliense</name>
    <dbReference type="NCBI Taxonomy" id="299467"/>
    <lineage>
        <taxon>Eukaryota</taxon>
        <taxon>Metazoa</taxon>
        <taxon>Ecdysozoa</taxon>
        <taxon>Arthropoda</taxon>
        <taxon>Chelicerata</taxon>
        <taxon>Arachnida</taxon>
        <taxon>Acari</taxon>
        <taxon>Acariformes</taxon>
        <taxon>Trombidiformes</taxon>
        <taxon>Prostigmata</taxon>
        <taxon>Anystina</taxon>
        <taxon>Parasitengona</taxon>
        <taxon>Trombiculoidea</taxon>
        <taxon>Trombiculidae</taxon>
        <taxon>Leptotrombidium</taxon>
    </lineage>
</organism>
<dbReference type="InterPro" id="IPR045464">
    <property type="entry name" value="Hrt3/FBXO9_C"/>
</dbReference>
<dbReference type="SMART" id="SM00028">
    <property type="entry name" value="TPR"/>
    <property type="match status" value="1"/>
</dbReference>
<evidence type="ECO:0000256" key="1">
    <source>
        <dbReference type="ARBA" id="ARBA00004496"/>
    </source>
</evidence>